<accession>A0A5K7X7M2</accession>
<dbReference type="KEGG" id="lpav:PLANPX_2356"/>
<dbReference type="EMBL" id="AP021861">
    <property type="protein sequence ID" value="BBO32744.1"/>
    <property type="molecule type" value="Genomic_DNA"/>
</dbReference>
<dbReference type="AlphaFoldDB" id="A0A5K7X7M2"/>
<dbReference type="InterPro" id="IPR016024">
    <property type="entry name" value="ARM-type_fold"/>
</dbReference>
<name>A0A5K7X7M2_9BACT</name>
<feature type="chain" id="PRO_5025011942" description="HEAT repeat domain-containing protein" evidence="1">
    <location>
        <begin position="28"/>
        <end position="265"/>
    </location>
</feature>
<keyword evidence="3" id="KW-1185">Reference proteome</keyword>
<dbReference type="Proteomes" id="UP000326837">
    <property type="component" value="Chromosome"/>
</dbReference>
<dbReference type="InterPro" id="IPR011989">
    <property type="entry name" value="ARM-like"/>
</dbReference>
<protein>
    <recommendedName>
        <fullName evidence="4">HEAT repeat domain-containing protein</fullName>
    </recommendedName>
</protein>
<evidence type="ECO:0000256" key="1">
    <source>
        <dbReference type="SAM" id="SignalP"/>
    </source>
</evidence>
<keyword evidence="1" id="KW-0732">Signal</keyword>
<evidence type="ECO:0000313" key="3">
    <source>
        <dbReference type="Proteomes" id="UP000326837"/>
    </source>
</evidence>
<evidence type="ECO:0008006" key="4">
    <source>
        <dbReference type="Google" id="ProtNLM"/>
    </source>
</evidence>
<feature type="signal peptide" evidence="1">
    <location>
        <begin position="1"/>
        <end position="27"/>
    </location>
</feature>
<reference evidence="3" key="1">
    <citation type="submission" date="2019-10" db="EMBL/GenBank/DDBJ databases">
        <title>Lacipirellula parvula gen. nov., sp. nov., representing a lineage of planctomycetes widespread in freshwater anoxic habitats, and description of the family Lacipirellulaceae.</title>
        <authorList>
            <person name="Dedysh S.N."/>
            <person name="Kulichevskaya I.S."/>
            <person name="Beletsky A.V."/>
            <person name="Rakitin A.L."/>
            <person name="Mardanov A.V."/>
            <person name="Ivanova A.A."/>
            <person name="Saltykova V.X."/>
            <person name="Rijpstra W.I.C."/>
            <person name="Sinninghe Damste J.S."/>
            <person name="Ravin N.V."/>
        </authorList>
    </citation>
    <scope>NUCLEOTIDE SEQUENCE [LARGE SCALE GENOMIC DNA]</scope>
    <source>
        <strain evidence="3">PX69</strain>
    </source>
</reference>
<dbReference type="Gene3D" id="1.25.10.10">
    <property type="entry name" value="Leucine-rich Repeat Variant"/>
    <property type="match status" value="1"/>
</dbReference>
<sequence length="265" mass="29694">MAPGADLLMRFPSFLLVLLAACGAVGCQPGGSTPSADVARQSSEYIASWADMGMYLPDAKQVGFFREHFDELRPELVAALSAPESAVQQRAAYVIDEIGGSARACGPDLLRRLQENPERLIRMYLINALASVGYDDPNAIGELQRRYKTLSRENVPRGMFASEYDDVDERINVAAALYRLVPVEDRDEYREFVTQWLEPPGDGLSSRELNGYTERRWHAVIVLEYMPGAYEAIEPLDKMRQEEDAPAWVEVHVPRVLKALMSKPE</sequence>
<proteinExistence type="predicted"/>
<organism evidence="2 3">
    <name type="scientific">Lacipirellula parvula</name>
    <dbReference type="NCBI Taxonomy" id="2650471"/>
    <lineage>
        <taxon>Bacteria</taxon>
        <taxon>Pseudomonadati</taxon>
        <taxon>Planctomycetota</taxon>
        <taxon>Planctomycetia</taxon>
        <taxon>Pirellulales</taxon>
        <taxon>Lacipirellulaceae</taxon>
        <taxon>Lacipirellula</taxon>
    </lineage>
</organism>
<dbReference type="SUPFAM" id="SSF48371">
    <property type="entry name" value="ARM repeat"/>
    <property type="match status" value="1"/>
</dbReference>
<gene>
    <name evidence="2" type="ORF">PLANPX_2356</name>
</gene>
<evidence type="ECO:0000313" key="2">
    <source>
        <dbReference type="EMBL" id="BBO32744.1"/>
    </source>
</evidence>